<accession>A0A6J5RB41</accession>
<reference evidence="2" key="1">
    <citation type="submission" date="2020-05" db="EMBL/GenBank/DDBJ databases">
        <authorList>
            <person name="Chiriac C."/>
            <person name="Salcher M."/>
            <person name="Ghai R."/>
            <person name="Kavagutti S V."/>
        </authorList>
    </citation>
    <scope>NUCLEOTIDE SEQUENCE</scope>
</reference>
<name>A0A6J5RB41_9CAUD</name>
<evidence type="ECO:0000256" key="1">
    <source>
        <dbReference type="SAM" id="MobiDB-lite"/>
    </source>
</evidence>
<proteinExistence type="predicted"/>
<sequence>MHAMSPSTFAAYEQTPNHSARHQPRPISPSTPPTSHLNKFLTNMHQVAWYDQDPPPNSHIPSHASDLYFLYTITGLVLIGPWPITPAGFPQEMNEHYCGWAHLTADQLPLTQECMQ</sequence>
<feature type="compositionally biased region" description="Polar residues" evidence="1">
    <location>
        <begin position="1"/>
        <end position="18"/>
    </location>
</feature>
<dbReference type="EMBL" id="LR797210">
    <property type="protein sequence ID" value="CAB4194363.1"/>
    <property type="molecule type" value="Genomic_DNA"/>
</dbReference>
<protein>
    <submittedName>
        <fullName evidence="2">Uncharacterized protein</fullName>
    </submittedName>
</protein>
<feature type="region of interest" description="Disordered" evidence="1">
    <location>
        <begin position="1"/>
        <end position="36"/>
    </location>
</feature>
<gene>
    <name evidence="2" type="ORF">UFOVP1254_23</name>
</gene>
<organism evidence="2">
    <name type="scientific">uncultured Caudovirales phage</name>
    <dbReference type="NCBI Taxonomy" id="2100421"/>
    <lineage>
        <taxon>Viruses</taxon>
        <taxon>Duplodnaviria</taxon>
        <taxon>Heunggongvirae</taxon>
        <taxon>Uroviricota</taxon>
        <taxon>Caudoviricetes</taxon>
        <taxon>Peduoviridae</taxon>
        <taxon>Maltschvirus</taxon>
        <taxon>Maltschvirus maltsch</taxon>
    </lineage>
</organism>
<evidence type="ECO:0000313" key="2">
    <source>
        <dbReference type="EMBL" id="CAB4194363.1"/>
    </source>
</evidence>